<name>A0A1I8HRI9_9PLAT</name>
<dbReference type="InterPro" id="IPR016024">
    <property type="entry name" value="ARM-type_fold"/>
</dbReference>
<keyword evidence="2" id="KW-1185">Reference proteome</keyword>
<evidence type="ECO:0000256" key="1">
    <source>
        <dbReference type="SAM" id="Coils"/>
    </source>
</evidence>
<accession>A0A1I8HRI9</accession>
<dbReference type="Proteomes" id="UP000095280">
    <property type="component" value="Unplaced"/>
</dbReference>
<keyword evidence="1" id="KW-0175">Coiled coil</keyword>
<reference evidence="3 4" key="1">
    <citation type="submission" date="2016-11" db="UniProtKB">
        <authorList>
            <consortium name="WormBaseParasite"/>
        </authorList>
    </citation>
    <scope>IDENTIFICATION</scope>
</reference>
<evidence type="ECO:0000313" key="3">
    <source>
        <dbReference type="WBParaSite" id="maker-uti_cns_0001059-snap-gene-0.7-mRNA-1"/>
    </source>
</evidence>
<organism evidence="2 4">
    <name type="scientific">Macrostomum lignano</name>
    <dbReference type="NCBI Taxonomy" id="282301"/>
    <lineage>
        <taxon>Eukaryota</taxon>
        <taxon>Metazoa</taxon>
        <taxon>Spiralia</taxon>
        <taxon>Lophotrochozoa</taxon>
        <taxon>Platyhelminthes</taxon>
        <taxon>Rhabditophora</taxon>
        <taxon>Macrostomorpha</taxon>
        <taxon>Macrostomida</taxon>
        <taxon>Macrostomidae</taxon>
        <taxon>Macrostomum</taxon>
    </lineage>
</organism>
<dbReference type="AlphaFoldDB" id="A0A1I8HRI9"/>
<dbReference type="SUPFAM" id="SSF48371">
    <property type="entry name" value="ARM repeat"/>
    <property type="match status" value="1"/>
</dbReference>
<dbReference type="WBParaSite" id="maker-uti_cns_0001059-snap-gene-0.7-mRNA-1">
    <property type="protein sequence ID" value="maker-uti_cns_0001059-snap-gene-0.7-mRNA-1"/>
    <property type="gene ID" value="maker-uti_cns_0001059-snap-gene-0.7"/>
</dbReference>
<proteinExistence type="predicted"/>
<evidence type="ECO:0000313" key="2">
    <source>
        <dbReference type="Proteomes" id="UP000095280"/>
    </source>
</evidence>
<evidence type="ECO:0000313" key="4">
    <source>
        <dbReference type="WBParaSite" id="maker-uti_cns_0007564-snap-gene-0.3-mRNA-1"/>
    </source>
</evidence>
<feature type="coiled-coil region" evidence="1">
    <location>
        <begin position="325"/>
        <end position="352"/>
    </location>
</feature>
<dbReference type="WBParaSite" id="maker-uti_cns_0007564-snap-gene-0.3-mRNA-1">
    <property type="protein sequence ID" value="maker-uti_cns_0007564-snap-gene-0.3-mRNA-1"/>
    <property type="gene ID" value="maker-uti_cns_0007564-snap-gene-0.3"/>
</dbReference>
<protein>
    <submittedName>
        <fullName evidence="3 4">Phage-related protein</fullName>
    </submittedName>
</protein>
<sequence>MRLSSWLVVLLLGVVGLAALTASAAEIRRKSQVEEAGKADRKEVGFFISGIIDILLRPLKQLVLTQINSIINSIKDQGGLIIGNVKEMIDALVELIRPFVIRILDQINNIIGAGVELRERIRMAVEALFEYVGVIGDANKEIIKSLINYIVDKLLPTAAELEVFQQLLAQPKQARGILDKLIQPLLELAKRQVQSLILSLIDQVGIIGDNILDYADAIAELIRPFAIRIIDIMNNILGEVVNVRDAIKQLVAAVLGGIGSIASISAETVALLIEKVTDILVSGIVGKGFLLAPKRDEAFLIIDRIIGWIVQPILGKINGILDQIRMLIEDKTDEAKAKLQRLIDELTLLLRDPVVKIIGVLHDIGIEIGDLAKAIKRALETLIDSVSGIHEANKAIFKSILSLVISGLLDIIDGDAVAARQAMDFSILLEIINRILGPIISFINEVLDKLRADIENKVGEAADLIRRAVDTLANVLAAPIAKIVEIFIQIGIGSRDLVENVRTIMQLIANNLTGIAEANKQLLSDMLDDLMNRIIDIIRADFP</sequence>